<proteinExistence type="predicted"/>
<name>A0ABS3CCR1_9BACT</name>
<accession>A0ABS3CCR1</accession>
<dbReference type="SUPFAM" id="SSF56399">
    <property type="entry name" value="ADP-ribosylation"/>
    <property type="match status" value="1"/>
</dbReference>
<evidence type="ECO:0000313" key="1">
    <source>
        <dbReference type="EMBL" id="MBN7813429.1"/>
    </source>
</evidence>
<evidence type="ECO:0000313" key="2">
    <source>
        <dbReference type="Proteomes" id="UP000664317"/>
    </source>
</evidence>
<sequence>MYDVRPNFIIGFHGCEETTRNKLLSSPNELIFSTKPYDWLGHGMYFWENNYTRALLWAEEKRRNGSIKKPSVLGAVIHLGYCCDFLDSKYIQLIQYYYTSLKDRSEILGDDLPKNKDVPSDPNRDMLLRNLDCAVIEHMHQQIFENWKKETEKDGNSSIRNFDTTRGVFTEGGPAFEGAGLFEKSHIQVCVRNPNCIKGFFIPREEVIFPQKQDGL</sequence>
<organism evidence="1 2">
    <name type="scientific">Algoriphagus oliviformis</name>
    <dbReference type="NCBI Taxonomy" id="2811231"/>
    <lineage>
        <taxon>Bacteria</taxon>
        <taxon>Pseudomonadati</taxon>
        <taxon>Bacteroidota</taxon>
        <taxon>Cytophagia</taxon>
        <taxon>Cytophagales</taxon>
        <taxon>Cyclobacteriaceae</taxon>
        <taxon>Algoriphagus</taxon>
    </lineage>
</organism>
<gene>
    <name evidence="1" type="ORF">J0A68_20910</name>
</gene>
<reference evidence="1 2" key="1">
    <citation type="submission" date="2021-03" db="EMBL/GenBank/DDBJ databases">
        <title>novel species isolated from a fishpond in China.</title>
        <authorList>
            <person name="Lu H."/>
            <person name="Cai Z."/>
        </authorList>
    </citation>
    <scope>NUCLEOTIDE SEQUENCE [LARGE SCALE GENOMIC DNA]</scope>
    <source>
        <strain evidence="1 2">H41</strain>
    </source>
</reference>
<protein>
    <submittedName>
        <fullName evidence="1">Uncharacterized protein</fullName>
    </submittedName>
</protein>
<comment type="caution">
    <text evidence="1">The sequence shown here is derived from an EMBL/GenBank/DDBJ whole genome shotgun (WGS) entry which is preliminary data.</text>
</comment>
<dbReference type="Proteomes" id="UP000664317">
    <property type="component" value="Unassembled WGS sequence"/>
</dbReference>
<keyword evidence="2" id="KW-1185">Reference proteome</keyword>
<dbReference type="EMBL" id="JAFKCT010000013">
    <property type="protein sequence ID" value="MBN7813429.1"/>
    <property type="molecule type" value="Genomic_DNA"/>
</dbReference>
<dbReference type="RefSeq" id="WP_206580204.1">
    <property type="nucleotide sequence ID" value="NZ_JAFKCT010000013.1"/>
</dbReference>